<evidence type="ECO:0000313" key="3">
    <source>
        <dbReference type="Proteomes" id="UP001595960"/>
    </source>
</evidence>
<dbReference type="Proteomes" id="UP001595960">
    <property type="component" value="Unassembled WGS sequence"/>
</dbReference>
<dbReference type="InterPro" id="IPR011335">
    <property type="entry name" value="Restrct_endonuc-II-like"/>
</dbReference>
<comment type="caution">
    <text evidence="2">The sequence shown here is derived from an EMBL/GenBank/DDBJ whole genome shotgun (WGS) entry which is preliminary data.</text>
</comment>
<gene>
    <name evidence="2" type="ORF">ACFPER_05020</name>
</gene>
<dbReference type="Pfam" id="PF04480">
    <property type="entry name" value="DUF559"/>
    <property type="match status" value="1"/>
</dbReference>
<keyword evidence="2" id="KW-0540">Nuclease</keyword>
<sequence length="296" mass="32727">MARRGPLPLDFRLAPFHVSEASARGVSLSRLRAADLVRPFRGVRATSAPETVLDRCNAYAARMPAEHWFSHATAAQLWGLPLPARLERDGRVHVSSSGREPEVVGVVGHRIRRRPHVRRHRGLSVLGPAETWCQLGSVLTVDELVEAGERLIGWPEPLCSPEEVAAAIARFGSRRGARNVREAGVRLRERSASPQETRLRELLVRAALPEPELNAPITLAGGVITHGDLVYAAYRVVVEYDGEQHRLDPEVFHRDVDRLNALAVAGWIVVRIRKGMADDDVIRVVSQALESGGWRP</sequence>
<protein>
    <submittedName>
        <fullName evidence="2">Endonuclease domain-containing protein</fullName>
    </submittedName>
</protein>
<accession>A0ABV9R3W5</accession>
<dbReference type="InterPro" id="IPR007569">
    <property type="entry name" value="DUF559"/>
</dbReference>
<evidence type="ECO:0000313" key="2">
    <source>
        <dbReference type="EMBL" id="MFC4828141.1"/>
    </source>
</evidence>
<keyword evidence="2" id="KW-0255">Endonuclease</keyword>
<feature type="domain" description="DUF559" evidence="1">
    <location>
        <begin position="195"/>
        <end position="287"/>
    </location>
</feature>
<dbReference type="RefSeq" id="WP_204391088.1">
    <property type="nucleotide sequence ID" value="NZ_JAFBBW010000001.1"/>
</dbReference>
<reference evidence="3" key="1">
    <citation type="journal article" date="2019" name="Int. J. Syst. Evol. Microbiol.">
        <title>The Global Catalogue of Microorganisms (GCM) 10K type strain sequencing project: providing services to taxonomists for standard genome sequencing and annotation.</title>
        <authorList>
            <consortium name="The Broad Institute Genomics Platform"/>
            <consortium name="The Broad Institute Genome Sequencing Center for Infectious Disease"/>
            <person name="Wu L."/>
            <person name="Ma J."/>
        </authorList>
    </citation>
    <scope>NUCLEOTIDE SEQUENCE [LARGE SCALE GENOMIC DNA]</scope>
    <source>
        <strain evidence="3">CGMCC 1.12192</strain>
    </source>
</reference>
<proteinExistence type="predicted"/>
<dbReference type="SUPFAM" id="SSF52980">
    <property type="entry name" value="Restriction endonuclease-like"/>
    <property type="match status" value="1"/>
</dbReference>
<keyword evidence="3" id="KW-1185">Reference proteome</keyword>
<dbReference type="GO" id="GO:0004519">
    <property type="term" value="F:endonuclease activity"/>
    <property type="evidence" value="ECO:0007669"/>
    <property type="project" value="UniProtKB-KW"/>
</dbReference>
<organism evidence="2 3">
    <name type="scientific">Agromyces aurantiacus</name>
    <dbReference type="NCBI Taxonomy" id="165814"/>
    <lineage>
        <taxon>Bacteria</taxon>
        <taxon>Bacillati</taxon>
        <taxon>Actinomycetota</taxon>
        <taxon>Actinomycetes</taxon>
        <taxon>Micrococcales</taxon>
        <taxon>Microbacteriaceae</taxon>
        <taxon>Agromyces</taxon>
    </lineage>
</organism>
<evidence type="ECO:0000259" key="1">
    <source>
        <dbReference type="Pfam" id="PF04480"/>
    </source>
</evidence>
<name>A0ABV9R3W5_9MICO</name>
<dbReference type="EMBL" id="JBHSJC010000001">
    <property type="protein sequence ID" value="MFC4828141.1"/>
    <property type="molecule type" value="Genomic_DNA"/>
</dbReference>
<keyword evidence="2" id="KW-0378">Hydrolase</keyword>